<dbReference type="AlphaFoldDB" id="A0A2A4YBV8"/>
<accession>A0A2A4YBV8</accession>
<proteinExistence type="predicted"/>
<sequence length="229" mass="26327">MNTLSLKIRSFLTAALICAIIIAGACVISFKLNPKNQVQKGLVKTVTSVEAKYIQDFSKKYIKDMEEQYGLTYYRGGHLLGNTARLDITFSSHKKLDVINARETLVGCSEEYLQRVNNDEKLRVLLDHHPIKNTELDLGIIFLDKNDQWFDRAYIANVSLIQGIARYKAYDRKQDRFRDSLVETYQNALDFVQPQYNNMAESKHPEESSPLEKHYTTSSHEASKKDIDL</sequence>
<reference evidence="3" key="1">
    <citation type="submission" date="2017-08" db="EMBL/GenBank/DDBJ databases">
        <title>A dynamic microbial community with high functional redundancy inhabits the cold, oxic subseafloor aquifer.</title>
        <authorList>
            <person name="Tully B.J."/>
            <person name="Wheat C.G."/>
            <person name="Glazer B.T."/>
            <person name="Huber J.A."/>
        </authorList>
    </citation>
    <scope>NUCLEOTIDE SEQUENCE [LARGE SCALE GENOMIC DNA]</scope>
</reference>
<evidence type="ECO:0000313" key="2">
    <source>
        <dbReference type="EMBL" id="PCI92161.1"/>
    </source>
</evidence>
<gene>
    <name evidence="2" type="ORF">COB11_07880</name>
</gene>
<name>A0A2A4YBV8_UNCAE</name>
<organism evidence="2 3">
    <name type="scientific">Aerophobetes bacterium</name>
    <dbReference type="NCBI Taxonomy" id="2030807"/>
    <lineage>
        <taxon>Bacteria</taxon>
        <taxon>Candidatus Aerophobota</taxon>
    </lineage>
</organism>
<evidence type="ECO:0000313" key="3">
    <source>
        <dbReference type="Proteomes" id="UP000217838"/>
    </source>
</evidence>
<dbReference type="PROSITE" id="PS51257">
    <property type="entry name" value="PROKAR_LIPOPROTEIN"/>
    <property type="match status" value="1"/>
</dbReference>
<feature type="region of interest" description="Disordered" evidence="1">
    <location>
        <begin position="198"/>
        <end position="229"/>
    </location>
</feature>
<evidence type="ECO:0000256" key="1">
    <source>
        <dbReference type="SAM" id="MobiDB-lite"/>
    </source>
</evidence>
<comment type="caution">
    <text evidence="2">The sequence shown here is derived from an EMBL/GenBank/DDBJ whole genome shotgun (WGS) entry which is preliminary data.</text>
</comment>
<dbReference type="Proteomes" id="UP000217838">
    <property type="component" value="Unassembled WGS sequence"/>
</dbReference>
<protein>
    <submittedName>
        <fullName evidence="2">Uncharacterized protein</fullName>
    </submittedName>
</protein>
<feature type="compositionally biased region" description="Basic and acidic residues" evidence="1">
    <location>
        <begin position="201"/>
        <end position="229"/>
    </location>
</feature>
<dbReference type="EMBL" id="NVUU01000117">
    <property type="protein sequence ID" value="PCI92161.1"/>
    <property type="molecule type" value="Genomic_DNA"/>
</dbReference>